<sequence>MEHLYGSCRAGGGLTGPHAAPTLGPAPKILRVFWRWFHQCMMPSVAQHARSALHHLCSSTAQRHKNEGADHCHCGIGFVVQKTVPSGNLRLQIKTSPRSLQTPSCLVG</sequence>
<evidence type="ECO:0000313" key="2">
    <source>
        <dbReference type="Proteomes" id="UP000824782"/>
    </source>
</evidence>
<accession>A0AAV6YT37</accession>
<comment type="caution">
    <text evidence="1">The sequence shown here is derived from an EMBL/GenBank/DDBJ whole genome shotgun (WGS) entry which is preliminary data.</text>
</comment>
<proteinExistence type="predicted"/>
<dbReference type="EMBL" id="WNYA01010090">
    <property type="protein sequence ID" value="KAG8540549.1"/>
    <property type="molecule type" value="Genomic_DNA"/>
</dbReference>
<protein>
    <submittedName>
        <fullName evidence="1">Uncharacterized protein</fullName>
    </submittedName>
</protein>
<organism evidence="1 2">
    <name type="scientific">Engystomops pustulosus</name>
    <name type="common">Tungara frog</name>
    <name type="synonym">Physalaemus pustulosus</name>
    <dbReference type="NCBI Taxonomy" id="76066"/>
    <lineage>
        <taxon>Eukaryota</taxon>
        <taxon>Metazoa</taxon>
        <taxon>Chordata</taxon>
        <taxon>Craniata</taxon>
        <taxon>Vertebrata</taxon>
        <taxon>Euteleostomi</taxon>
        <taxon>Amphibia</taxon>
        <taxon>Batrachia</taxon>
        <taxon>Anura</taxon>
        <taxon>Neobatrachia</taxon>
        <taxon>Hyloidea</taxon>
        <taxon>Leptodactylidae</taxon>
        <taxon>Leiuperinae</taxon>
        <taxon>Engystomops</taxon>
    </lineage>
</organism>
<gene>
    <name evidence="1" type="ORF">GDO81_019066</name>
</gene>
<name>A0AAV6YT37_ENGPU</name>
<keyword evidence="2" id="KW-1185">Reference proteome</keyword>
<evidence type="ECO:0000313" key="1">
    <source>
        <dbReference type="EMBL" id="KAG8540549.1"/>
    </source>
</evidence>
<dbReference type="AlphaFoldDB" id="A0AAV6YT37"/>
<reference evidence="1" key="1">
    <citation type="thesis" date="2020" institute="ProQuest LLC" country="789 East Eisenhower Parkway, Ann Arbor, MI, USA">
        <title>Comparative Genomics and Chromosome Evolution.</title>
        <authorList>
            <person name="Mudd A.B."/>
        </authorList>
    </citation>
    <scope>NUCLEOTIDE SEQUENCE</scope>
    <source>
        <strain evidence="1">237g6f4</strain>
        <tissue evidence="1">Blood</tissue>
    </source>
</reference>
<dbReference type="Proteomes" id="UP000824782">
    <property type="component" value="Unassembled WGS sequence"/>
</dbReference>